<accession>A0A410QFC9</accession>
<gene>
    <name evidence="7" type="ORF">EQM13_14150</name>
</gene>
<dbReference type="InterPro" id="IPR011608">
    <property type="entry name" value="PRD"/>
</dbReference>
<dbReference type="SUPFAM" id="SSF52540">
    <property type="entry name" value="P-loop containing nucleoside triphosphate hydrolases"/>
    <property type="match status" value="1"/>
</dbReference>
<dbReference type="Gene3D" id="3.40.50.510">
    <property type="entry name" value="Phosphotransferase system, mannose-type IIA component"/>
    <property type="match status" value="1"/>
</dbReference>
<dbReference type="Pfam" id="PF00874">
    <property type="entry name" value="PRD"/>
    <property type="match status" value="2"/>
</dbReference>
<sequence>MNRKEKVYNILQILSENINLKDLKNGNCGFDATEIGEKLNILRNNVSKELNILVSENRVIKIMGKPVHYIDKRRIEKILGKKLNRNITKLESIDLLLKSDYNSDDKEIEENSDIFEHIIGANQSMEVPIKQAKAAILYPSGGMHTLLIGPTGVGKTMFAEMMYKYAVQIGKVKPKAQFIVFNCAKYAENPQLILSQLFGHVKGAFTGADQDKPGLLEKADGGILLLDEVHRLSPESQEMLFYFMDKNVYRRLGETENMRSADVLLIAATTEDADSVLLKTFLRRIPMVIKIPTLSDRPLTERYRLIKQFFGDQVKCMNVPIKVYKDVIKALLLYDCTGNIGQLKADIQLMCARGFLEYKTYHKKVVEIDTPLVPENVYHGLLNSRDKREELEDLLDIDNKEYYKFTQNNSRDLISMDEYDVSDEIYKEINNKYYFYDHQGCSETEINRKMNEIIEKYLRRLIKKIDIQGKISDENKIFKIVSPRVYNAVEMALDIAERKLKKHYSKNVTIALSMHISSLIERISEGKVAYNENLNEIAVNHPDEYDTAKLVKRLLEDKLDIEIPEEEIGFIAIFLYAIDSENSNKKIGVIVLAHGKHTASSIADVVNSLLDTDDCKSIDMPLDEKVDSILTKAIEMVKKINQGKGVLILVDMGSLVSFEGIIKKETNIDVRAVETISTPVVLEAVRKCMIPEMTLKQLVEDLKYSTPYMGRSLSNLLKDNRKTRIIITTCVTGEGTAVKLADLLKNNLPAITAYNIVIKPMNIYNVNNIEIDEEENIIAVVGSVDLKIPDVPYIPINEILIGNGFMDINNIIEGGNIYHRMELENDIQIPNLTVKMIENSLNFLNPVKAYNAISSSYSKLIKLLEVKDRDDFKTAFMLHSCCMVERALKKEPLSYDNIDESIRNAPMLYKNIKESLKIVEETFGMEIPDTEIGYIMDLIDTHFDDTH</sequence>
<reference evidence="8" key="1">
    <citation type="submission" date="2019-01" db="EMBL/GenBank/DDBJ databases">
        <title>Draft genomes of a novel of Sporanaerobacter strains.</title>
        <authorList>
            <person name="Ma S."/>
        </authorList>
    </citation>
    <scope>NUCLEOTIDE SEQUENCE [LARGE SCALE GENOMIC DNA]</scope>
    <source>
        <strain evidence="8">NJN-17</strain>
    </source>
</reference>
<dbReference type="OrthoDB" id="9765164at2"/>
<dbReference type="InterPro" id="IPR025943">
    <property type="entry name" value="Sigma_54_int_dom_ATP-bd_2"/>
</dbReference>
<dbReference type="GO" id="GO:0016020">
    <property type="term" value="C:membrane"/>
    <property type="evidence" value="ECO:0007669"/>
    <property type="project" value="InterPro"/>
</dbReference>
<dbReference type="GO" id="GO:0016740">
    <property type="term" value="F:transferase activity"/>
    <property type="evidence" value="ECO:0007669"/>
    <property type="project" value="UniProtKB-KW"/>
</dbReference>
<name>A0A410QFC9_9FIRM</name>
<dbReference type="SUPFAM" id="SSF63520">
    <property type="entry name" value="PTS-regulatory domain, PRD"/>
    <property type="match status" value="2"/>
</dbReference>
<dbReference type="GO" id="GO:0006355">
    <property type="term" value="P:regulation of DNA-templated transcription"/>
    <property type="evidence" value="ECO:0007669"/>
    <property type="project" value="InterPro"/>
</dbReference>
<dbReference type="Gene3D" id="1.10.1790.10">
    <property type="entry name" value="PRD domain"/>
    <property type="match status" value="2"/>
</dbReference>
<dbReference type="AlphaFoldDB" id="A0A410QFC9"/>
<dbReference type="EMBL" id="CP035282">
    <property type="protein sequence ID" value="QAT62625.1"/>
    <property type="molecule type" value="Genomic_DNA"/>
</dbReference>
<dbReference type="InterPro" id="IPR004701">
    <property type="entry name" value="PTS_EIIA_man-typ"/>
</dbReference>
<feature type="domain" description="PTS EIIA type-4" evidence="5">
    <location>
        <begin position="586"/>
        <end position="725"/>
    </location>
</feature>
<dbReference type="PANTHER" id="PTHR32071">
    <property type="entry name" value="TRANSCRIPTIONAL REGULATORY PROTEIN"/>
    <property type="match status" value="1"/>
</dbReference>
<dbReference type="InterPro" id="IPR027417">
    <property type="entry name" value="P-loop_NTPase"/>
</dbReference>
<evidence type="ECO:0000259" key="4">
    <source>
        <dbReference type="PROSITE" id="PS50045"/>
    </source>
</evidence>
<feature type="domain" description="Sigma-54 factor interaction" evidence="4">
    <location>
        <begin position="118"/>
        <end position="352"/>
    </location>
</feature>
<evidence type="ECO:0000313" key="8">
    <source>
        <dbReference type="Proteomes" id="UP000287969"/>
    </source>
</evidence>
<dbReference type="PROSITE" id="PS00676">
    <property type="entry name" value="SIGMA54_INTERACT_2"/>
    <property type="match status" value="1"/>
</dbReference>
<keyword evidence="2" id="KW-0547">Nucleotide-binding</keyword>
<dbReference type="Pfam" id="PF00158">
    <property type="entry name" value="Sigma54_activat"/>
    <property type="match status" value="1"/>
</dbReference>
<dbReference type="InterPro" id="IPR036662">
    <property type="entry name" value="PTS_EIIA_man-typ_sf"/>
</dbReference>
<dbReference type="PROSITE" id="PS50045">
    <property type="entry name" value="SIGMA54_INTERACT_4"/>
    <property type="match status" value="1"/>
</dbReference>
<dbReference type="GO" id="GO:0009401">
    <property type="term" value="P:phosphoenolpyruvate-dependent sugar phosphotransferase system"/>
    <property type="evidence" value="ECO:0007669"/>
    <property type="project" value="InterPro"/>
</dbReference>
<dbReference type="InterPro" id="IPR003593">
    <property type="entry name" value="AAA+_ATPase"/>
</dbReference>
<dbReference type="PROSITE" id="PS51096">
    <property type="entry name" value="PTS_EIIA_TYPE_4"/>
    <property type="match status" value="1"/>
</dbReference>
<dbReference type="SUPFAM" id="SSF53062">
    <property type="entry name" value="PTS system fructose IIA component-like"/>
    <property type="match status" value="1"/>
</dbReference>
<dbReference type="CDD" id="cd00009">
    <property type="entry name" value="AAA"/>
    <property type="match status" value="1"/>
</dbReference>
<evidence type="ECO:0000313" key="7">
    <source>
        <dbReference type="EMBL" id="QAT62625.1"/>
    </source>
</evidence>
<dbReference type="KEGG" id="spoa:EQM13_14150"/>
<dbReference type="PANTHER" id="PTHR32071:SF38">
    <property type="entry name" value="PSP OPERON TRANSCRIPTIONAL ACTIVATOR"/>
    <property type="match status" value="1"/>
</dbReference>
<dbReference type="Gene3D" id="3.40.50.300">
    <property type="entry name" value="P-loop containing nucleotide triphosphate hydrolases"/>
    <property type="match status" value="1"/>
</dbReference>
<protein>
    <submittedName>
        <fullName evidence="7">Sigma-54-dependent transcriptional regulator</fullName>
    </submittedName>
</protein>
<dbReference type="RefSeq" id="WP_114218437.1">
    <property type="nucleotide sequence ID" value="NZ_CP035282.1"/>
</dbReference>
<keyword evidence="1" id="KW-0808">Transferase</keyword>
<proteinExistence type="predicted"/>
<evidence type="ECO:0000259" key="5">
    <source>
        <dbReference type="PROSITE" id="PS51096"/>
    </source>
</evidence>
<dbReference type="InterPro" id="IPR002078">
    <property type="entry name" value="Sigma_54_int"/>
</dbReference>
<dbReference type="InterPro" id="IPR036634">
    <property type="entry name" value="PRD_sf"/>
</dbReference>
<evidence type="ECO:0000259" key="6">
    <source>
        <dbReference type="PROSITE" id="PS51372"/>
    </source>
</evidence>
<feature type="domain" description="PRD" evidence="6">
    <location>
        <begin position="844"/>
        <end position="947"/>
    </location>
</feature>
<dbReference type="SMART" id="SM00382">
    <property type="entry name" value="AAA"/>
    <property type="match status" value="1"/>
</dbReference>
<keyword evidence="3" id="KW-0067">ATP-binding</keyword>
<evidence type="ECO:0000256" key="3">
    <source>
        <dbReference type="ARBA" id="ARBA00022840"/>
    </source>
</evidence>
<evidence type="ECO:0000256" key="1">
    <source>
        <dbReference type="ARBA" id="ARBA00022679"/>
    </source>
</evidence>
<keyword evidence="8" id="KW-1185">Reference proteome</keyword>
<feature type="domain" description="PRD" evidence="6">
    <location>
        <begin position="480"/>
        <end position="585"/>
    </location>
</feature>
<dbReference type="GO" id="GO:0005524">
    <property type="term" value="F:ATP binding"/>
    <property type="evidence" value="ECO:0007669"/>
    <property type="project" value="UniProtKB-KW"/>
</dbReference>
<organism evidence="7 8">
    <name type="scientific">Acidilutibacter cellobiosedens</name>
    <dbReference type="NCBI Taxonomy" id="2507161"/>
    <lineage>
        <taxon>Bacteria</taxon>
        <taxon>Bacillati</taxon>
        <taxon>Bacillota</taxon>
        <taxon>Tissierellia</taxon>
        <taxon>Tissierellales</taxon>
        <taxon>Acidilutibacteraceae</taxon>
        <taxon>Acidilutibacter</taxon>
    </lineage>
</organism>
<dbReference type="Proteomes" id="UP000287969">
    <property type="component" value="Chromosome"/>
</dbReference>
<dbReference type="Pfam" id="PF03610">
    <property type="entry name" value="EIIA-man"/>
    <property type="match status" value="1"/>
</dbReference>
<evidence type="ECO:0000256" key="2">
    <source>
        <dbReference type="ARBA" id="ARBA00022741"/>
    </source>
</evidence>
<dbReference type="PROSITE" id="PS51372">
    <property type="entry name" value="PRD_2"/>
    <property type="match status" value="2"/>
</dbReference>